<gene>
    <name evidence="1" type="ORF">T03_2590</name>
</gene>
<dbReference type="Proteomes" id="UP000054653">
    <property type="component" value="Unassembled WGS sequence"/>
</dbReference>
<reference evidence="1 2" key="1">
    <citation type="submission" date="2015-01" db="EMBL/GenBank/DDBJ databases">
        <title>Evolution of Trichinella species and genotypes.</title>
        <authorList>
            <person name="Korhonen P.K."/>
            <person name="Edoardo P."/>
            <person name="Giuseppe L.R."/>
            <person name="Gasser R.B."/>
        </authorList>
    </citation>
    <scope>NUCLEOTIDE SEQUENCE [LARGE SCALE GENOMIC DNA]</scope>
    <source>
        <strain evidence="1">ISS120</strain>
    </source>
</reference>
<keyword evidence="2" id="KW-1185">Reference proteome</keyword>
<dbReference type="AlphaFoldDB" id="A0A0V1CVI0"/>
<accession>A0A0V1CVI0</accession>
<evidence type="ECO:0000313" key="2">
    <source>
        <dbReference type="Proteomes" id="UP000054653"/>
    </source>
</evidence>
<protein>
    <submittedName>
        <fullName evidence="1">Uncharacterized protein</fullName>
    </submittedName>
</protein>
<dbReference type="EMBL" id="JYDI01000089">
    <property type="protein sequence ID" value="KRY53255.1"/>
    <property type="molecule type" value="Genomic_DNA"/>
</dbReference>
<evidence type="ECO:0000313" key="1">
    <source>
        <dbReference type="EMBL" id="KRY53255.1"/>
    </source>
</evidence>
<comment type="caution">
    <text evidence="1">The sequence shown here is derived from an EMBL/GenBank/DDBJ whole genome shotgun (WGS) entry which is preliminary data.</text>
</comment>
<proteinExistence type="predicted"/>
<organism evidence="1 2">
    <name type="scientific">Trichinella britovi</name>
    <name type="common">Parasitic roundworm</name>
    <dbReference type="NCBI Taxonomy" id="45882"/>
    <lineage>
        <taxon>Eukaryota</taxon>
        <taxon>Metazoa</taxon>
        <taxon>Ecdysozoa</taxon>
        <taxon>Nematoda</taxon>
        <taxon>Enoplea</taxon>
        <taxon>Dorylaimia</taxon>
        <taxon>Trichinellida</taxon>
        <taxon>Trichinellidae</taxon>
        <taxon>Trichinella</taxon>
    </lineage>
</organism>
<sequence length="85" mass="9401">MIKVKLPQVQCDKSDDKIFHRWPVPPFGWLFSAPLSNNKINSQLLRHDYAKLNSPQKHVGGRAVPADGAGLAPTWRRLGADDGGL</sequence>
<name>A0A0V1CVI0_TRIBR</name>